<dbReference type="PATRIC" id="fig|1141662.3.peg.1572"/>
<dbReference type="EMBL" id="AKKL01000020">
    <property type="protein sequence ID" value="EKT62465.1"/>
    <property type="molecule type" value="Genomic_DNA"/>
</dbReference>
<comment type="caution">
    <text evidence="1">The sequence shown here is derived from an EMBL/GenBank/DDBJ whole genome shotgun (WGS) entry which is preliminary data.</text>
</comment>
<protein>
    <submittedName>
        <fullName evidence="1">Uncharacterized protein</fullName>
    </submittedName>
</protein>
<dbReference type="RefSeq" id="WP_008911576.1">
    <property type="nucleotide sequence ID" value="NZ_KB233222.1"/>
</dbReference>
<keyword evidence="2" id="KW-1185">Reference proteome</keyword>
<name>K8X1X0_9GAMM</name>
<dbReference type="AlphaFoldDB" id="K8X1X0"/>
<dbReference type="eggNOG" id="COG1683">
    <property type="taxonomic scope" value="Bacteria"/>
</dbReference>
<dbReference type="OrthoDB" id="495783at2"/>
<accession>K8X1X0</accession>
<evidence type="ECO:0000313" key="1">
    <source>
        <dbReference type="EMBL" id="EKT62465.1"/>
    </source>
</evidence>
<reference evidence="1 2" key="1">
    <citation type="journal article" date="2012" name="BMC Genomics">
        <title>Comparative genomics of bacteria in the genus Providencia isolated from wild Drosophila melanogaster.</title>
        <authorList>
            <person name="Galac M.R."/>
            <person name="Lazzaro B.P."/>
        </authorList>
    </citation>
    <scope>NUCLEOTIDE SEQUENCE [LARGE SCALE GENOMIC DNA]</scope>
    <source>
        <strain evidence="1 2">DSM 19968</strain>
    </source>
</reference>
<gene>
    <name evidence="1" type="ORF">OOA_07755</name>
</gene>
<evidence type="ECO:0000313" key="2">
    <source>
        <dbReference type="Proteomes" id="UP000009336"/>
    </source>
</evidence>
<organism evidence="1 2">
    <name type="scientific">Providencia burhodogranariea DSM 19968</name>
    <dbReference type="NCBI Taxonomy" id="1141662"/>
    <lineage>
        <taxon>Bacteria</taxon>
        <taxon>Pseudomonadati</taxon>
        <taxon>Pseudomonadota</taxon>
        <taxon>Gammaproteobacteria</taxon>
        <taxon>Enterobacterales</taxon>
        <taxon>Morganellaceae</taxon>
        <taxon>Providencia</taxon>
    </lineage>
</organism>
<dbReference type="InterPro" id="IPR007553">
    <property type="entry name" value="2-thiour_desulf"/>
</dbReference>
<dbReference type="PANTHER" id="PTHR30087">
    <property type="entry name" value="INNER MEMBRANE PROTEIN"/>
    <property type="match status" value="1"/>
</dbReference>
<sequence length="160" mass="17409">MIAVSSCLLGYSVRYDGKHQLYSPLKQLHDRGLVIGICPEILGGLPTPRPSAEIVGGNGEDVLQGKAKVIEVSGDDVTEQYIAGAKVALDQLKQHNISLVVLKANSPSCGSKLIYSGLFDGTVKEGFGVCTALFRQHNIKVFDENEPNLIDEIKRYLLRK</sequence>
<dbReference type="PANTHER" id="PTHR30087:SF1">
    <property type="entry name" value="HYPOTHETICAL CYTOSOLIC PROTEIN"/>
    <property type="match status" value="1"/>
</dbReference>
<dbReference type="HOGENOM" id="CLU_076318_1_1_6"/>
<dbReference type="Proteomes" id="UP000009336">
    <property type="component" value="Unassembled WGS sequence"/>
</dbReference>
<proteinExistence type="predicted"/>
<dbReference type="STRING" id="1141662.OOA_07755"/>
<dbReference type="Pfam" id="PF04463">
    <property type="entry name" value="2-thiour_desulf"/>
    <property type="match status" value="1"/>
</dbReference>